<proteinExistence type="predicted"/>
<protein>
    <recommendedName>
        <fullName evidence="3">Tyr recombinase domain-containing protein</fullName>
    </recommendedName>
</protein>
<organism evidence="1 2">
    <name type="scientific">Armillaria ostoyae</name>
    <name type="common">Armillaria root rot fungus</name>
    <dbReference type="NCBI Taxonomy" id="47428"/>
    <lineage>
        <taxon>Eukaryota</taxon>
        <taxon>Fungi</taxon>
        <taxon>Dikarya</taxon>
        <taxon>Basidiomycota</taxon>
        <taxon>Agaricomycotina</taxon>
        <taxon>Agaricomycetes</taxon>
        <taxon>Agaricomycetidae</taxon>
        <taxon>Agaricales</taxon>
        <taxon>Marasmiineae</taxon>
        <taxon>Physalacriaceae</taxon>
        <taxon>Armillaria</taxon>
    </lineage>
</organism>
<evidence type="ECO:0000313" key="2">
    <source>
        <dbReference type="Proteomes" id="UP000219338"/>
    </source>
</evidence>
<gene>
    <name evidence="1" type="ORF">ARMOST_17699</name>
</gene>
<evidence type="ECO:0000313" key="1">
    <source>
        <dbReference type="EMBL" id="SJL14243.1"/>
    </source>
</evidence>
<sequence>MADLAVPLDAAVAACLTTTFYSGARLGEFTLTNLGCFDLLVHCKRSDVQKPAFLTRLHKAFKDTKMEPLQGHGIRIGATLEYLLRGIPFDVIKTIGRWKSNAFTLYLQKHAQILAPYMQANP</sequence>
<reference evidence="2" key="1">
    <citation type="journal article" date="2017" name="Nat. Ecol. Evol.">
        <title>Genome expansion and lineage-specific genetic innovations in the forest pathogenic fungi Armillaria.</title>
        <authorList>
            <person name="Sipos G."/>
            <person name="Prasanna A.N."/>
            <person name="Walter M.C."/>
            <person name="O'Connor E."/>
            <person name="Balint B."/>
            <person name="Krizsan K."/>
            <person name="Kiss B."/>
            <person name="Hess J."/>
            <person name="Varga T."/>
            <person name="Slot J."/>
            <person name="Riley R."/>
            <person name="Boka B."/>
            <person name="Rigling D."/>
            <person name="Barry K."/>
            <person name="Lee J."/>
            <person name="Mihaltcheva S."/>
            <person name="LaButti K."/>
            <person name="Lipzen A."/>
            <person name="Waldron R."/>
            <person name="Moloney N.M."/>
            <person name="Sperisen C."/>
            <person name="Kredics L."/>
            <person name="Vagvoelgyi C."/>
            <person name="Patrignani A."/>
            <person name="Fitzpatrick D."/>
            <person name="Nagy I."/>
            <person name="Doyle S."/>
            <person name="Anderson J.B."/>
            <person name="Grigoriev I.V."/>
            <person name="Gueldener U."/>
            <person name="Muensterkoetter M."/>
            <person name="Nagy L.G."/>
        </authorList>
    </citation>
    <scope>NUCLEOTIDE SEQUENCE [LARGE SCALE GENOMIC DNA]</scope>
    <source>
        <strain evidence="2">C18/9</strain>
    </source>
</reference>
<dbReference type="STRING" id="47428.A0A284RZP7"/>
<dbReference type="Proteomes" id="UP000219338">
    <property type="component" value="Unassembled WGS sequence"/>
</dbReference>
<evidence type="ECO:0008006" key="3">
    <source>
        <dbReference type="Google" id="ProtNLM"/>
    </source>
</evidence>
<name>A0A284RZP7_ARMOS</name>
<dbReference type="AlphaFoldDB" id="A0A284RZP7"/>
<dbReference type="EMBL" id="FUEG01000023">
    <property type="protein sequence ID" value="SJL14243.1"/>
    <property type="molecule type" value="Genomic_DNA"/>
</dbReference>
<accession>A0A284RZP7</accession>
<dbReference type="OrthoDB" id="2678913at2759"/>
<keyword evidence="2" id="KW-1185">Reference proteome</keyword>